<gene>
    <name evidence="1" type="ORF">QE152_g15444</name>
</gene>
<evidence type="ECO:0000313" key="1">
    <source>
        <dbReference type="EMBL" id="KAK9730222.1"/>
    </source>
</evidence>
<dbReference type="EMBL" id="JASPKY010000151">
    <property type="protein sequence ID" value="KAK9730222.1"/>
    <property type="molecule type" value="Genomic_DNA"/>
</dbReference>
<dbReference type="Proteomes" id="UP001458880">
    <property type="component" value="Unassembled WGS sequence"/>
</dbReference>
<comment type="caution">
    <text evidence="1">The sequence shown here is derived from an EMBL/GenBank/DDBJ whole genome shotgun (WGS) entry which is preliminary data.</text>
</comment>
<evidence type="ECO:0000313" key="2">
    <source>
        <dbReference type="Proteomes" id="UP001458880"/>
    </source>
</evidence>
<protein>
    <submittedName>
        <fullName evidence="1">Uncharacterized protein</fullName>
    </submittedName>
</protein>
<organism evidence="1 2">
    <name type="scientific">Popillia japonica</name>
    <name type="common">Japanese beetle</name>
    <dbReference type="NCBI Taxonomy" id="7064"/>
    <lineage>
        <taxon>Eukaryota</taxon>
        <taxon>Metazoa</taxon>
        <taxon>Ecdysozoa</taxon>
        <taxon>Arthropoda</taxon>
        <taxon>Hexapoda</taxon>
        <taxon>Insecta</taxon>
        <taxon>Pterygota</taxon>
        <taxon>Neoptera</taxon>
        <taxon>Endopterygota</taxon>
        <taxon>Coleoptera</taxon>
        <taxon>Polyphaga</taxon>
        <taxon>Scarabaeiformia</taxon>
        <taxon>Scarabaeidae</taxon>
        <taxon>Rutelinae</taxon>
        <taxon>Popillia</taxon>
    </lineage>
</organism>
<keyword evidence="2" id="KW-1185">Reference proteome</keyword>
<dbReference type="AlphaFoldDB" id="A0AAW1L5S7"/>
<name>A0AAW1L5S7_POPJA</name>
<proteinExistence type="predicted"/>
<reference evidence="1 2" key="1">
    <citation type="journal article" date="2024" name="BMC Genomics">
        <title>De novo assembly and annotation of Popillia japonica's genome with initial clues to its potential as an invasive pest.</title>
        <authorList>
            <person name="Cucini C."/>
            <person name="Boschi S."/>
            <person name="Funari R."/>
            <person name="Cardaioli E."/>
            <person name="Iannotti N."/>
            <person name="Marturano G."/>
            <person name="Paoli F."/>
            <person name="Bruttini M."/>
            <person name="Carapelli A."/>
            <person name="Frati F."/>
            <person name="Nardi F."/>
        </authorList>
    </citation>
    <scope>NUCLEOTIDE SEQUENCE [LARGE SCALE GENOMIC DNA]</scope>
    <source>
        <strain evidence="1">DMR45628</strain>
    </source>
</reference>
<sequence>MILPGDSESSETKCRYSPPPEFITIMILPGDSESSETKCRYSPPPEYINSAKLLPFGKKILDETNHSATDKCTATRPLANIGVVRLLREKRRMTEMHAVEVLRGREIRPSVTFLPAPHVADQTPAP</sequence>
<accession>A0AAW1L5S7</accession>